<reference evidence="2" key="1">
    <citation type="submission" date="2023-06" db="EMBL/GenBank/DDBJ databases">
        <title>Identification and characterization of horizontal gene transfer across gut microbiota members of farm animals based on homology search.</title>
        <authorList>
            <person name="Zeman M."/>
            <person name="Kubasova T."/>
            <person name="Jahodarova E."/>
            <person name="Nykrynova M."/>
            <person name="Rychlik I."/>
        </authorList>
    </citation>
    <scope>NUCLEOTIDE SEQUENCE [LARGE SCALE GENOMIC DNA]</scope>
    <source>
        <strain evidence="2">161_Gplus</strain>
    </source>
</reference>
<evidence type="ECO:0000313" key="2">
    <source>
        <dbReference type="Proteomes" id="UP001529343"/>
    </source>
</evidence>
<organism evidence="1 2">
    <name type="scientific">Limosilactobacillus pontis</name>
    <dbReference type="NCBI Taxonomy" id="35787"/>
    <lineage>
        <taxon>Bacteria</taxon>
        <taxon>Bacillati</taxon>
        <taxon>Bacillota</taxon>
        <taxon>Bacilli</taxon>
        <taxon>Lactobacillales</taxon>
        <taxon>Lactobacillaceae</taxon>
        <taxon>Limosilactobacillus</taxon>
    </lineage>
</organism>
<reference evidence="1 2" key="2">
    <citation type="submission" date="2023-06" db="EMBL/GenBank/DDBJ databases">
        <authorList>
            <person name="Zeman M."/>
            <person name="Kubasova T."/>
            <person name="Jahodarova E."/>
            <person name="Nykrynova M."/>
            <person name="Rychlik I."/>
        </authorList>
    </citation>
    <scope>NUCLEOTIDE SEQUENCE [LARGE SCALE GENOMIC DNA]</scope>
    <source>
        <strain evidence="1 2">161_Gplus</strain>
    </source>
</reference>
<keyword evidence="2" id="KW-1185">Reference proteome</keyword>
<protein>
    <submittedName>
        <fullName evidence="1">Uncharacterized protein</fullName>
    </submittedName>
</protein>
<proteinExistence type="predicted"/>
<dbReference type="EMBL" id="JAUDDW010000007">
    <property type="protein sequence ID" value="MDM8266182.1"/>
    <property type="molecule type" value="Genomic_DNA"/>
</dbReference>
<sequence>MELNYDRLILGSDVPINENVSIHIPTIRELAEGQYNEFMLFTRVFVTSVREQFSSMPSEVDKIEEEFPTFWELAFNDNMNVSVGQTMFGEGIDVLSVIVNGFAYWTKTKPEQYRVLSNNKIISEDLNWIIDSQEFQKFSDYIKMITLSEPNEDLIAPKGMASKPNRCKLWLTLYKGRIRKLQKQKSKSLGDRLLLLEAVAPSYLSFSDIGDLNYYQFQNLLSAYSKRYQNDREFAIYTAYKFDTSKMKMTDLSEDVAMVKLKK</sequence>
<evidence type="ECO:0000313" key="1">
    <source>
        <dbReference type="EMBL" id="MDM8266182.1"/>
    </source>
</evidence>
<dbReference type="Proteomes" id="UP001529343">
    <property type="component" value="Unassembled WGS sequence"/>
</dbReference>
<gene>
    <name evidence="1" type="ORF">QUW44_03210</name>
</gene>
<comment type="caution">
    <text evidence="1">The sequence shown here is derived from an EMBL/GenBank/DDBJ whole genome shotgun (WGS) entry which is preliminary data.</text>
</comment>
<dbReference type="RefSeq" id="WP_289585889.1">
    <property type="nucleotide sequence ID" value="NZ_JAUDDW010000007.1"/>
</dbReference>
<name>A0ABT7UXA0_9LACO</name>
<accession>A0ABT7UXA0</accession>